<name>A0A154P4H6_DUFNO</name>
<organism evidence="2 3">
    <name type="scientific">Dufourea novaeangliae</name>
    <name type="common">Sweat bee</name>
    <dbReference type="NCBI Taxonomy" id="178035"/>
    <lineage>
        <taxon>Eukaryota</taxon>
        <taxon>Metazoa</taxon>
        <taxon>Ecdysozoa</taxon>
        <taxon>Arthropoda</taxon>
        <taxon>Hexapoda</taxon>
        <taxon>Insecta</taxon>
        <taxon>Pterygota</taxon>
        <taxon>Neoptera</taxon>
        <taxon>Endopterygota</taxon>
        <taxon>Hymenoptera</taxon>
        <taxon>Apocrita</taxon>
        <taxon>Aculeata</taxon>
        <taxon>Apoidea</taxon>
        <taxon>Anthophila</taxon>
        <taxon>Halictidae</taxon>
        <taxon>Rophitinae</taxon>
        <taxon>Dufourea</taxon>
    </lineage>
</organism>
<dbReference type="AlphaFoldDB" id="A0A154P4H6"/>
<accession>A0A154P4H6</accession>
<reference evidence="2 3" key="1">
    <citation type="submission" date="2015-07" db="EMBL/GenBank/DDBJ databases">
        <title>The genome of Dufourea novaeangliae.</title>
        <authorList>
            <person name="Pan H."/>
            <person name="Kapheim K."/>
        </authorList>
    </citation>
    <scope>NUCLEOTIDE SEQUENCE [LARGE SCALE GENOMIC DNA]</scope>
    <source>
        <strain evidence="2">0120121106</strain>
        <tissue evidence="2">Whole body</tissue>
    </source>
</reference>
<evidence type="ECO:0000256" key="1">
    <source>
        <dbReference type="SAM" id="MobiDB-lite"/>
    </source>
</evidence>
<dbReference type="EMBL" id="KQ434815">
    <property type="protein sequence ID" value="KZC06845.1"/>
    <property type="molecule type" value="Genomic_DNA"/>
</dbReference>
<proteinExistence type="predicted"/>
<dbReference type="Proteomes" id="UP000076502">
    <property type="component" value="Unassembled WGS sequence"/>
</dbReference>
<keyword evidence="3" id="KW-1185">Reference proteome</keyword>
<sequence>MERVRIDGKRAIGYAIKPSVGSSSYVHQALEQDVLPDKTNLTPNEKIQANKKAENGEEPVEVDPSGKDNDDLDEEKQLRGPVLRWGPGGIYEVKGIWTEPGDSGVSWSLGGSPDAATLRPTPSHKGLAILPRKDRSHCLPRTIAGMINERDVAV</sequence>
<evidence type="ECO:0000313" key="3">
    <source>
        <dbReference type="Proteomes" id="UP000076502"/>
    </source>
</evidence>
<evidence type="ECO:0000313" key="2">
    <source>
        <dbReference type="EMBL" id="KZC06845.1"/>
    </source>
</evidence>
<protein>
    <submittedName>
        <fullName evidence="2">Uncharacterized protein</fullName>
    </submittedName>
</protein>
<feature type="region of interest" description="Disordered" evidence="1">
    <location>
        <begin position="34"/>
        <end position="79"/>
    </location>
</feature>
<gene>
    <name evidence="2" type="ORF">WN55_07957</name>
</gene>